<evidence type="ECO:0000256" key="4">
    <source>
        <dbReference type="SAM" id="MobiDB-lite"/>
    </source>
</evidence>
<dbReference type="Gene3D" id="3.40.50.1820">
    <property type="entry name" value="alpha/beta hydrolase"/>
    <property type="match status" value="1"/>
</dbReference>
<evidence type="ECO:0000313" key="7">
    <source>
        <dbReference type="Proteomes" id="UP000799750"/>
    </source>
</evidence>
<evidence type="ECO:0000256" key="2">
    <source>
        <dbReference type="ARBA" id="ARBA00022801"/>
    </source>
</evidence>
<keyword evidence="2 3" id="KW-0378">Hydrolase</keyword>
<accession>A0A6A6QGS7</accession>
<dbReference type="Proteomes" id="UP000799750">
    <property type="component" value="Unassembled WGS sequence"/>
</dbReference>
<evidence type="ECO:0000256" key="3">
    <source>
        <dbReference type="RuleBase" id="RU361235"/>
    </source>
</evidence>
<dbReference type="PROSITE" id="PS00122">
    <property type="entry name" value="CARBOXYLESTERASE_B_1"/>
    <property type="match status" value="1"/>
</dbReference>
<organism evidence="6 7">
    <name type="scientific">Lophium mytilinum</name>
    <dbReference type="NCBI Taxonomy" id="390894"/>
    <lineage>
        <taxon>Eukaryota</taxon>
        <taxon>Fungi</taxon>
        <taxon>Dikarya</taxon>
        <taxon>Ascomycota</taxon>
        <taxon>Pezizomycotina</taxon>
        <taxon>Dothideomycetes</taxon>
        <taxon>Pleosporomycetidae</taxon>
        <taxon>Mytilinidiales</taxon>
        <taxon>Mytilinidiaceae</taxon>
        <taxon>Lophium</taxon>
    </lineage>
</organism>
<evidence type="ECO:0000313" key="6">
    <source>
        <dbReference type="EMBL" id="KAF2491391.1"/>
    </source>
</evidence>
<evidence type="ECO:0000256" key="1">
    <source>
        <dbReference type="ARBA" id="ARBA00005964"/>
    </source>
</evidence>
<dbReference type="OrthoDB" id="6846267at2759"/>
<comment type="similarity">
    <text evidence="1 3">Belongs to the type-B carboxylesterase/lipase family.</text>
</comment>
<dbReference type="EMBL" id="MU004195">
    <property type="protein sequence ID" value="KAF2491391.1"/>
    <property type="molecule type" value="Genomic_DNA"/>
</dbReference>
<evidence type="ECO:0000259" key="5">
    <source>
        <dbReference type="Pfam" id="PF00135"/>
    </source>
</evidence>
<name>A0A6A6QGS7_9PEZI</name>
<proteinExistence type="inferred from homology"/>
<dbReference type="Pfam" id="PF00135">
    <property type="entry name" value="COesterase"/>
    <property type="match status" value="1"/>
</dbReference>
<dbReference type="EC" id="3.1.1.-" evidence="3"/>
<dbReference type="InterPro" id="IPR029058">
    <property type="entry name" value="AB_hydrolase_fold"/>
</dbReference>
<dbReference type="AlphaFoldDB" id="A0A6A6QGS7"/>
<dbReference type="SUPFAM" id="SSF53474">
    <property type="entry name" value="alpha/beta-Hydrolases"/>
    <property type="match status" value="1"/>
</dbReference>
<keyword evidence="7" id="KW-1185">Reference proteome</keyword>
<feature type="domain" description="Carboxylesterase type B" evidence="5">
    <location>
        <begin position="40"/>
        <end position="375"/>
    </location>
</feature>
<sequence>MDSNITKDAPSNEHGVVPKAPPSDVSSGSQKVALTHSELGRLDGLRFLPTVAQFRAIPFATVPGRFRQSVLLTDLSATDRNFTQTGYACPQQDESDAPGGGPLPGDIRPILMDEYKCLIVQVSAPLEALSNTAPGAPKLPVLVYIHGGGMHSGKTDQQHNMGYVVEQSVQDEQPVVTVNIQYRLGAMGFLTSADLLAEAASHNEPPGNFALFDQRNGLLWVQKFISGFGGDPENVTVMGESAGSVSIHAHMISTAPKLFKRAALMSGSLSPMLSAAPFDHHEKTYQTLLEALSISPTDPDRLAKLRAVTANELVTASTKLRDSGTAWLPLAHESFFPVLPTWRNINELTARCDWVESIIIGTTGFEGYMFLPLATAITPSSLTTLLKHQLGPSNASKILAAYEITEDMDPNLFITRAMEFIGELTFDGT</sequence>
<dbReference type="InterPro" id="IPR002018">
    <property type="entry name" value="CarbesteraseB"/>
</dbReference>
<protein>
    <recommendedName>
        <fullName evidence="3">Carboxylic ester hydrolase</fullName>
        <ecNumber evidence="3">3.1.1.-</ecNumber>
    </recommendedName>
</protein>
<dbReference type="PANTHER" id="PTHR11559">
    <property type="entry name" value="CARBOXYLESTERASE"/>
    <property type="match status" value="1"/>
</dbReference>
<dbReference type="GO" id="GO:0016787">
    <property type="term" value="F:hydrolase activity"/>
    <property type="evidence" value="ECO:0007669"/>
    <property type="project" value="UniProtKB-KW"/>
</dbReference>
<feature type="region of interest" description="Disordered" evidence="4">
    <location>
        <begin position="1"/>
        <end position="31"/>
    </location>
</feature>
<dbReference type="InterPro" id="IPR019826">
    <property type="entry name" value="Carboxylesterase_B_AS"/>
</dbReference>
<reference evidence="6" key="1">
    <citation type="journal article" date="2020" name="Stud. Mycol.">
        <title>101 Dothideomycetes genomes: a test case for predicting lifestyles and emergence of pathogens.</title>
        <authorList>
            <person name="Haridas S."/>
            <person name="Albert R."/>
            <person name="Binder M."/>
            <person name="Bloem J."/>
            <person name="Labutti K."/>
            <person name="Salamov A."/>
            <person name="Andreopoulos B."/>
            <person name="Baker S."/>
            <person name="Barry K."/>
            <person name="Bills G."/>
            <person name="Bluhm B."/>
            <person name="Cannon C."/>
            <person name="Castanera R."/>
            <person name="Culley D."/>
            <person name="Daum C."/>
            <person name="Ezra D."/>
            <person name="Gonzalez J."/>
            <person name="Henrissat B."/>
            <person name="Kuo A."/>
            <person name="Liang C."/>
            <person name="Lipzen A."/>
            <person name="Lutzoni F."/>
            <person name="Magnuson J."/>
            <person name="Mondo S."/>
            <person name="Nolan M."/>
            <person name="Ohm R."/>
            <person name="Pangilinan J."/>
            <person name="Park H.-J."/>
            <person name="Ramirez L."/>
            <person name="Alfaro M."/>
            <person name="Sun H."/>
            <person name="Tritt A."/>
            <person name="Yoshinaga Y."/>
            <person name="Zwiers L.-H."/>
            <person name="Turgeon B."/>
            <person name="Goodwin S."/>
            <person name="Spatafora J."/>
            <person name="Crous P."/>
            <person name="Grigoriev I."/>
        </authorList>
    </citation>
    <scope>NUCLEOTIDE SEQUENCE</scope>
    <source>
        <strain evidence="6">CBS 269.34</strain>
    </source>
</reference>
<gene>
    <name evidence="6" type="ORF">BU16DRAFT_594266</name>
</gene>
<dbReference type="InterPro" id="IPR050309">
    <property type="entry name" value="Type-B_Carboxylest/Lipase"/>
</dbReference>